<keyword evidence="1" id="KW-0812">Transmembrane</keyword>
<feature type="transmembrane region" description="Helical" evidence="1">
    <location>
        <begin position="7"/>
        <end position="26"/>
    </location>
</feature>
<dbReference type="EMBL" id="NAIA01000002">
    <property type="protein sequence ID" value="OWF66375.1"/>
    <property type="molecule type" value="Genomic_DNA"/>
</dbReference>
<dbReference type="GO" id="GO:0005886">
    <property type="term" value="C:plasma membrane"/>
    <property type="evidence" value="ECO:0007669"/>
    <property type="project" value="TreeGrafter"/>
</dbReference>
<evidence type="ECO:0008006" key="4">
    <source>
        <dbReference type="Google" id="ProtNLM"/>
    </source>
</evidence>
<name>A0A210RZC8_9BURK</name>
<sequence length="311" mass="35234">MRPQFSIIFFTTLVGMAQGLLFFIALANLHNQSIPNAFLANLALPVAFAILALSLIASFFHLGHPERAWRAAMMWRTSWLSREVIALPAVMAVTVVIFLYASFGEVPQWLWIVLLLTTIVLWICTAKIYQCIRFIQEWSHPSTLTNFILLGATSGWILLELLIALWGDTSAQMIDAPLSVIAFVLLFLSLNLKLWIWSRNRKLKPKSNLATATGIKGNNIRQTSMGLMGGSFNTREFFHHQTDKVIANIRKIILLCAYVIPMILMAYAITSPDFLVITLALLINYLGLLAERWMFFAEANHPQNLYYQRVS</sequence>
<keyword evidence="3" id="KW-1185">Reference proteome</keyword>
<dbReference type="RefSeq" id="WP_087909171.1">
    <property type="nucleotide sequence ID" value="NZ_NAIA01000002.1"/>
</dbReference>
<keyword evidence="1" id="KW-0472">Membrane</keyword>
<dbReference type="AlphaFoldDB" id="A0A210RZC8"/>
<dbReference type="Proteomes" id="UP000196880">
    <property type="component" value="Unassembled WGS sequence"/>
</dbReference>
<reference evidence="2 3" key="1">
    <citation type="submission" date="2017-03" db="EMBL/GenBank/DDBJ databases">
        <title>New species Polynucleobacter sp. MWH-EgelM1-30-B4.</title>
        <authorList>
            <person name="Hahn M.W."/>
        </authorList>
    </citation>
    <scope>NUCLEOTIDE SEQUENCE [LARGE SCALE GENOMIC DNA]</scope>
    <source>
        <strain evidence="2 3">MWH-EgelM1-30-B4</strain>
    </source>
</reference>
<feature type="transmembrane region" description="Helical" evidence="1">
    <location>
        <begin position="109"/>
        <end position="132"/>
    </location>
</feature>
<feature type="transmembrane region" description="Helical" evidence="1">
    <location>
        <begin position="84"/>
        <end position="103"/>
    </location>
</feature>
<organism evidence="2 3">
    <name type="scientific">Polynucleobacter hirudinilacicola</name>
    <dbReference type="NCBI Taxonomy" id="1743166"/>
    <lineage>
        <taxon>Bacteria</taxon>
        <taxon>Pseudomonadati</taxon>
        <taxon>Pseudomonadota</taxon>
        <taxon>Betaproteobacteria</taxon>
        <taxon>Burkholderiales</taxon>
        <taxon>Burkholderiaceae</taxon>
        <taxon>Polynucleobacter</taxon>
    </lineage>
</organism>
<dbReference type="GO" id="GO:0009389">
    <property type="term" value="F:dimethyl sulfoxide reductase activity"/>
    <property type="evidence" value="ECO:0007669"/>
    <property type="project" value="TreeGrafter"/>
</dbReference>
<dbReference type="PANTHER" id="PTHR38095">
    <property type="entry name" value="ANAEROBIC DIMETHYL SULFOXIDE REDUCTASE CHAIN YNFH"/>
    <property type="match status" value="1"/>
</dbReference>
<feature type="transmembrane region" description="Helical" evidence="1">
    <location>
        <begin position="144"/>
        <end position="166"/>
    </location>
</feature>
<feature type="transmembrane region" description="Helical" evidence="1">
    <location>
        <begin position="178"/>
        <end position="196"/>
    </location>
</feature>
<dbReference type="GO" id="GO:0019645">
    <property type="term" value="P:anaerobic electron transport chain"/>
    <property type="evidence" value="ECO:0007669"/>
    <property type="project" value="InterPro"/>
</dbReference>
<evidence type="ECO:0000256" key="1">
    <source>
        <dbReference type="SAM" id="Phobius"/>
    </source>
</evidence>
<keyword evidence="1" id="KW-1133">Transmembrane helix</keyword>
<dbReference type="InterPro" id="IPR007059">
    <property type="entry name" value="DmsC"/>
</dbReference>
<feature type="transmembrane region" description="Helical" evidence="1">
    <location>
        <begin position="275"/>
        <end position="295"/>
    </location>
</feature>
<dbReference type="GO" id="GO:0009390">
    <property type="term" value="C:dimethyl sulfoxide reductase complex"/>
    <property type="evidence" value="ECO:0007669"/>
    <property type="project" value="TreeGrafter"/>
</dbReference>
<comment type="caution">
    <text evidence="2">The sequence shown here is derived from an EMBL/GenBank/DDBJ whole genome shotgun (WGS) entry which is preliminary data.</text>
</comment>
<evidence type="ECO:0000313" key="3">
    <source>
        <dbReference type="Proteomes" id="UP000196880"/>
    </source>
</evidence>
<dbReference type="Pfam" id="PF04976">
    <property type="entry name" value="DmsC"/>
    <property type="match status" value="1"/>
</dbReference>
<gene>
    <name evidence="2" type="ORF">B6A14_04070</name>
</gene>
<protein>
    <recommendedName>
        <fullName evidence="4">DMSO reductase</fullName>
    </recommendedName>
</protein>
<evidence type="ECO:0000313" key="2">
    <source>
        <dbReference type="EMBL" id="OWF66375.1"/>
    </source>
</evidence>
<dbReference type="PANTHER" id="PTHR38095:SF1">
    <property type="entry name" value="ANAEROBIC DIMETHYL SULFOXIDE REDUCTASE CHAIN YNFH"/>
    <property type="match status" value="1"/>
</dbReference>
<proteinExistence type="predicted"/>
<accession>A0A210RZC8</accession>
<feature type="transmembrane region" description="Helical" evidence="1">
    <location>
        <begin position="252"/>
        <end position="269"/>
    </location>
</feature>
<dbReference type="OrthoDB" id="5520897at2"/>
<feature type="transmembrane region" description="Helical" evidence="1">
    <location>
        <begin position="38"/>
        <end position="63"/>
    </location>
</feature>